<sequence>MSWRMTFEYDPQNDVVLAHFSRCLLVSAVDVQQWKADMEEKLSQFGRKVDLLLNLEGLEVTFTAGRLFGQARREVLERYTQRAYCYGGDEMTRMFLSTSGVLHGHPVNQYETRVQALMALLSERDAMRRRTTVMRPSSAHQLAAVR</sequence>
<dbReference type="Proteomes" id="UP000028725">
    <property type="component" value="Unassembled WGS sequence"/>
</dbReference>
<dbReference type="OrthoDB" id="5382725at2"/>
<dbReference type="STRING" id="394096.DB31_7645"/>
<dbReference type="RefSeq" id="WP_044189164.1">
    <property type="nucleotide sequence ID" value="NZ_JMCB01000006.1"/>
</dbReference>
<evidence type="ECO:0000313" key="2">
    <source>
        <dbReference type="Proteomes" id="UP000028725"/>
    </source>
</evidence>
<gene>
    <name evidence="1" type="ORF">DB31_7645</name>
</gene>
<proteinExistence type="predicted"/>
<name>A0A085WL45_9BACT</name>
<dbReference type="EMBL" id="JMCB01000006">
    <property type="protein sequence ID" value="KFE68408.1"/>
    <property type="molecule type" value="Genomic_DNA"/>
</dbReference>
<reference evidence="1 2" key="1">
    <citation type="submission" date="2014-04" db="EMBL/GenBank/DDBJ databases">
        <title>Genome assembly of Hyalangium minutum DSM 14724.</title>
        <authorList>
            <person name="Sharma G."/>
            <person name="Subramanian S."/>
        </authorList>
    </citation>
    <scope>NUCLEOTIDE SEQUENCE [LARGE SCALE GENOMIC DNA]</scope>
    <source>
        <strain evidence="1 2">DSM 14724</strain>
    </source>
</reference>
<protein>
    <recommendedName>
        <fullName evidence="3">STAS domain-containing protein</fullName>
    </recommendedName>
</protein>
<accession>A0A085WL45</accession>
<comment type="caution">
    <text evidence="1">The sequence shown here is derived from an EMBL/GenBank/DDBJ whole genome shotgun (WGS) entry which is preliminary data.</text>
</comment>
<dbReference type="PATRIC" id="fig|394096.3.peg.3687"/>
<keyword evidence="2" id="KW-1185">Reference proteome</keyword>
<organism evidence="1 2">
    <name type="scientific">Hyalangium minutum</name>
    <dbReference type="NCBI Taxonomy" id="394096"/>
    <lineage>
        <taxon>Bacteria</taxon>
        <taxon>Pseudomonadati</taxon>
        <taxon>Myxococcota</taxon>
        <taxon>Myxococcia</taxon>
        <taxon>Myxococcales</taxon>
        <taxon>Cystobacterineae</taxon>
        <taxon>Archangiaceae</taxon>
        <taxon>Hyalangium</taxon>
    </lineage>
</organism>
<dbReference type="AlphaFoldDB" id="A0A085WL45"/>
<evidence type="ECO:0008006" key="3">
    <source>
        <dbReference type="Google" id="ProtNLM"/>
    </source>
</evidence>
<evidence type="ECO:0000313" key="1">
    <source>
        <dbReference type="EMBL" id="KFE68408.1"/>
    </source>
</evidence>